<gene>
    <name evidence="6" type="ORF">AMJ83_01775</name>
</gene>
<comment type="caution">
    <text evidence="6">The sequence shown here is derived from an EMBL/GenBank/DDBJ whole genome shotgun (WGS) entry which is preliminary data.</text>
</comment>
<proteinExistence type="predicted"/>
<dbReference type="Pfam" id="PF04140">
    <property type="entry name" value="ICMT"/>
    <property type="match status" value="1"/>
</dbReference>
<evidence type="ECO:0000256" key="2">
    <source>
        <dbReference type="ARBA" id="ARBA00022692"/>
    </source>
</evidence>
<dbReference type="InterPro" id="IPR052527">
    <property type="entry name" value="Metal_cation-efflux_comp"/>
</dbReference>
<dbReference type="InterPro" id="IPR007269">
    <property type="entry name" value="ICMT_MeTrfase"/>
</dbReference>
<dbReference type="GO" id="GO:0004671">
    <property type="term" value="F:protein C-terminal S-isoprenylcysteine carboxyl O-methyltransferase activity"/>
    <property type="evidence" value="ECO:0007669"/>
    <property type="project" value="InterPro"/>
</dbReference>
<accession>A0A0S8FX07</accession>
<name>A0A0S8FX07_UNCW3</name>
<feature type="transmembrane region" description="Helical" evidence="5">
    <location>
        <begin position="44"/>
        <end position="69"/>
    </location>
</feature>
<dbReference type="EMBL" id="LJUJ01000002">
    <property type="protein sequence ID" value="KPK64468.1"/>
    <property type="molecule type" value="Genomic_DNA"/>
</dbReference>
<organism evidence="6 7">
    <name type="scientific">candidate division WOR_3 bacterium SM23_42</name>
    <dbReference type="NCBI Taxonomy" id="1703779"/>
    <lineage>
        <taxon>Bacteria</taxon>
        <taxon>Bacteria division WOR-3</taxon>
    </lineage>
</organism>
<feature type="transmembrane region" description="Helical" evidence="5">
    <location>
        <begin position="90"/>
        <end position="121"/>
    </location>
</feature>
<dbReference type="PANTHER" id="PTHR43847:SF1">
    <property type="entry name" value="BLL3993 PROTEIN"/>
    <property type="match status" value="1"/>
</dbReference>
<dbReference type="Proteomes" id="UP000051373">
    <property type="component" value="Unassembled WGS sequence"/>
</dbReference>
<keyword evidence="4 5" id="KW-0472">Membrane</keyword>
<dbReference type="Gene3D" id="1.20.120.1630">
    <property type="match status" value="1"/>
</dbReference>
<dbReference type="AlphaFoldDB" id="A0A0S8FX07"/>
<keyword evidence="3 5" id="KW-1133">Transmembrane helix</keyword>
<dbReference type="STRING" id="1703779.AMJ83_01775"/>
<evidence type="ECO:0000256" key="4">
    <source>
        <dbReference type="ARBA" id="ARBA00023136"/>
    </source>
</evidence>
<feature type="transmembrane region" description="Helical" evidence="5">
    <location>
        <begin position="12"/>
        <end position="32"/>
    </location>
</feature>
<evidence type="ECO:0000256" key="3">
    <source>
        <dbReference type="ARBA" id="ARBA00022989"/>
    </source>
</evidence>
<keyword evidence="2 5" id="KW-0812">Transmembrane</keyword>
<reference evidence="6 7" key="1">
    <citation type="journal article" date="2015" name="Microbiome">
        <title>Genomic resolution of linkages in carbon, nitrogen, and sulfur cycling among widespread estuary sediment bacteria.</title>
        <authorList>
            <person name="Baker B.J."/>
            <person name="Lazar C.S."/>
            <person name="Teske A.P."/>
            <person name="Dick G.J."/>
        </authorList>
    </citation>
    <scope>NUCLEOTIDE SEQUENCE [LARGE SCALE GENOMIC DNA]</scope>
    <source>
        <strain evidence="6">SM23_42</strain>
    </source>
</reference>
<dbReference type="GO" id="GO:0016020">
    <property type="term" value="C:membrane"/>
    <property type="evidence" value="ECO:0007669"/>
    <property type="project" value="UniProtKB-SubCell"/>
</dbReference>
<dbReference type="PANTHER" id="PTHR43847">
    <property type="entry name" value="BLL3993 PROTEIN"/>
    <property type="match status" value="1"/>
</dbReference>
<comment type="subcellular location">
    <subcellularLocation>
        <location evidence="1">Membrane</location>
        <topology evidence="1">Multi-pass membrane protein</topology>
    </subcellularLocation>
</comment>
<evidence type="ECO:0000313" key="7">
    <source>
        <dbReference type="Proteomes" id="UP000051373"/>
    </source>
</evidence>
<evidence type="ECO:0000256" key="1">
    <source>
        <dbReference type="ARBA" id="ARBA00004141"/>
    </source>
</evidence>
<evidence type="ECO:0000313" key="6">
    <source>
        <dbReference type="EMBL" id="KPK64468.1"/>
    </source>
</evidence>
<protein>
    <recommendedName>
        <fullName evidence="8">Isoprenylcysteine carboxylmethyltransferase family protein</fullName>
    </recommendedName>
</protein>
<evidence type="ECO:0008006" key="8">
    <source>
        <dbReference type="Google" id="ProtNLM"/>
    </source>
</evidence>
<evidence type="ECO:0000256" key="5">
    <source>
        <dbReference type="SAM" id="Phobius"/>
    </source>
</evidence>
<sequence>MHKEMNRLGVGPKFALLGLVYGAVILVLHYSFFPTLTFTLISKWVNIVLGTILIIIGFPLFILSGIMVHTHIGKGKLCTTGVYAYCRHPLYGAWVLFVVPGIVMITGSVVAISWPVFLYILCKIYTAEEERYLRTKFGDEYLRYEKEVYAIFPKIWRKYS</sequence>